<dbReference type="EMBL" id="BONZ01000056">
    <property type="protein sequence ID" value="GIH17605.1"/>
    <property type="molecule type" value="Genomic_DNA"/>
</dbReference>
<dbReference type="Proteomes" id="UP000642748">
    <property type="component" value="Unassembled WGS sequence"/>
</dbReference>
<name>A0A8J3VSX8_9ACTN</name>
<comment type="caution">
    <text evidence="1">The sequence shown here is derived from an EMBL/GenBank/DDBJ whole genome shotgun (WGS) entry which is preliminary data.</text>
</comment>
<evidence type="ECO:0000313" key="1">
    <source>
        <dbReference type="EMBL" id="GIH17605.1"/>
    </source>
</evidence>
<gene>
    <name evidence="1" type="ORF">Raf01_57770</name>
</gene>
<keyword evidence="2" id="KW-1185">Reference proteome</keyword>
<accession>A0A8J3VSX8</accession>
<dbReference type="AlphaFoldDB" id="A0A8J3VSX8"/>
<organism evidence="1 2">
    <name type="scientific">Rugosimonospora africana</name>
    <dbReference type="NCBI Taxonomy" id="556532"/>
    <lineage>
        <taxon>Bacteria</taxon>
        <taxon>Bacillati</taxon>
        <taxon>Actinomycetota</taxon>
        <taxon>Actinomycetes</taxon>
        <taxon>Micromonosporales</taxon>
        <taxon>Micromonosporaceae</taxon>
        <taxon>Rugosimonospora</taxon>
    </lineage>
</organism>
<evidence type="ECO:0000313" key="2">
    <source>
        <dbReference type="Proteomes" id="UP000642748"/>
    </source>
</evidence>
<proteinExistence type="predicted"/>
<sequence>MAVLRDLMIVLTLFALACLPCLLAMIVTADVAAETAARAMRRRLRALRGRRSERRFARDVGIKDRPVTTDPVGPPIEQIAADLRRLGQQRIGVATRSTVWFAAVQRAYDQRLGLACHELEIVEHLDELTGIDLDIERVRIEGELQNAGLTLVSVNAQRSQDQR</sequence>
<reference evidence="1" key="1">
    <citation type="submission" date="2021-01" db="EMBL/GenBank/DDBJ databases">
        <title>Whole genome shotgun sequence of Rugosimonospora africana NBRC 104875.</title>
        <authorList>
            <person name="Komaki H."/>
            <person name="Tamura T."/>
        </authorList>
    </citation>
    <scope>NUCLEOTIDE SEQUENCE</scope>
    <source>
        <strain evidence="1">NBRC 104875</strain>
    </source>
</reference>
<dbReference type="PROSITE" id="PS51257">
    <property type="entry name" value="PROKAR_LIPOPROTEIN"/>
    <property type="match status" value="1"/>
</dbReference>
<protein>
    <submittedName>
        <fullName evidence="1">Uncharacterized protein</fullName>
    </submittedName>
</protein>